<keyword evidence="4" id="KW-0805">Transcription regulation</keyword>
<keyword evidence="6" id="KW-0539">Nucleus</keyword>
<evidence type="ECO:0000256" key="4">
    <source>
        <dbReference type="ARBA" id="ARBA00023015"/>
    </source>
</evidence>
<keyword evidence="5" id="KW-0804">Transcription</keyword>
<accession>A0A8J2LB83</accession>
<dbReference type="GO" id="GO:0016592">
    <property type="term" value="C:mediator complex"/>
    <property type="evidence" value="ECO:0007669"/>
    <property type="project" value="TreeGrafter"/>
</dbReference>
<evidence type="ECO:0000256" key="1">
    <source>
        <dbReference type="ARBA" id="ARBA00004123"/>
    </source>
</evidence>
<organism evidence="8 9">
    <name type="scientific">Allacma fusca</name>
    <dbReference type="NCBI Taxonomy" id="39272"/>
    <lineage>
        <taxon>Eukaryota</taxon>
        <taxon>Metazoa</taxon>
        <taxon>Ecdysozoa</taxon>
        <taxon>Arthropoda</taxon>
        <taxon>Hexapoda</taxon>
        <taxon>Collembola</taxon>
        <taxon>Symphypleona</taxon>
        <taxon>Sminthuridae</taxon>
        <taxon>Allacma</taxon>
    </lineage>
</organism>
<protein>
    <recommendedName>
        <fullName evidence="3">Mediator of RNA polymerase II transcription subunit 23</fullName>
    </recommendedName>
    <alternativeName>
        <fullName evidence="7">Mediator complex subunit 23</fullName>
    </alternativeName>
</protein>
<evidence type="ECO:0000313" key="8">
    <source>
        <dbReference type="EMBL" id="CAG7828994.1"/>
    </source>
</evidence>
<evidence type="ECO:0000256" key="6">
    <source>
        <dbReference type="ARBA" id="ARBA00023242"/>
    </source>
</evidence>
<comment type="caution">
    <text evidence="8">The sequence shown here is derived from an EMBL/GenBank/DDBJ whole genome shotgun (WGS) entry which is preliminary data.</text>
</comment>
<dbReference type="OrthoDB" id="9982951at2759"/>
<keyword evidence="9" id="KW-1185">Reference proteome</keyword>
<reference evidence="8" key="1">
    <citation type="submission" date="2021-06" db="EMBL/GenBank/DDBJ databases">
        <authorList>
            <person name="Hodson N. C."/>
            <person name="Mongue J. A."/>
            <person name="Jaron S. K."/>
        </authorList>
    </citation>
    <scope>NUCLEOTIDE SEQUENCE</scope>
</reference>
<name>A0A8J2LB83_9HEXA</name>
<dbReference type="Proteomes" id="UP000708208">
    <property type="component" value="Unassembled WGS sequence"/>
</dbReference>
<evidence type="ECO:0000256" key="2">
    <source>
        <dbReference type="ARBA" id="ARBA00010222"/>
    </source>
</evidence>
<comment type="subcellular location">
    <subcellularLocation>
        <location evidence="1">Nucleus</location>
    </subcellularLocation>
</comment>
<dbReference type="GO" id="GO:0005667">
    <property type="term" value="C:transcription regulator complex"/>
    <property type="evidence" value="ECO:0007669"/>
    <property type="project" value="TreeGrafter"/>
</dbReference>
<evidence type="ECO:0000313" key="9">
    <source>
        <dbReference type="Proteomes" id="UP000708208"/>
    </source>
</evidence>
<dbReference type="GO" id="GO:0006357">
    <property type="term" value="P:regulation of transcription by RNA polymerase II"/>
    <property type="evidence" value="ECO:0007669"/>
    <property type="project" value="TreeGrafter"/>
</dbReference>
<sequence>MILEHMGALYKFHDRPLTYLYNTLHYYEARLRDKPLLKKKLVSSILGSLRDIKPPNWALSDQYISYMQNDEATWTPDMDYYASLLSRFVDVVEGKKRFFT</sequence>
<evidence type="ECO:0000256" key="5">
    <source>
        <dbReference type="ARBA" id="ARBA00023163"/>
    </source>
</evidence>
<dbReference type="Pfam" id="PF11573">
    <property type="entry name" value="Med23"/>
    <property type="match status" value="1"/>
</dbReference>
<dbReference type="AlphaFoldDB" id="A0A8J2LB83"/>
<feature type="non-terminal residue" evidence="8">
    <location>
        <position position="100"/>
    </location>
</feature>
<comment type="similarity">
    <text evidence="2">Belongs to the Mediator complex subunit 23 family.</text>
</comment>
<dbReference type="InterPro" id="IPR021629">
    <property type="entry name" value="Mediator_Med23"/>
</dbReference>
<evidence type="ECO:0000256" key="7">
    <source>
        <dbReference type="ARBA" id="ARBA00031961"/>
    </source>
</evidence>
<dbReference type="GO" id="GO:0010628">
    <property type="term" value="P:positive regulation of gene expression"/>
    <property type="evidence" value="ECO:0007669"/>
    <property type="project" value="TreeGrafter"/>
</dbReference>
<dbReference type="EMBL" id="CAJVCH010549691">
    <property type="protein sequence ID" value="CAG7828994.1"/>
    <property type="molecule type" value="Genomic_DNA"/>
</dbReference>
<dbReference type="PANTHER" id="PTHR12691">
    <property type="entry name" value="MEDIATOR OF RNA POLYMERASE II TRANSCRIPTION SUBUNIT 23"/>
    <property type="match status" value="1"/>
</dbReference>
<gene>
    <name evidence="8" type="ORF">AFUS01_LOCUS38882</name>
</gene>
<proteinExistence type="inferred from homology"/>
<evidence type="ECO:0000256" key="3">
    <source>
        <dbReference type="ARBA" id="ARBA00019696"/>
    </source>
</evidence>
<dbReference type="PANTHER" id="PTHR12691:SF10">
    <property type="entry name" value="MEDIATOR OF RNA POLYMERASE II TRANSCRIPTION SUBUNIT 23"/>
    <property type="match status" value="1"/>
</dbReference>